<dbReference type="InterPro" id="IPR036397">
    <property type="entry name" value="RNaseH_sf"/>
</dbReference>
<accession>A0A9Q3BX71</accession>
<proteinExistence type="predicted"/>
<dbReference type="PANTHER" id="PTHR35046:SF26">
    <property type="entry name" value="RNA-DIRECTED DNA POLYMERASE"/>
    <property type="match status" value="1"/>
</dbReference>
<protein>
    <recommendedName>
        <fullName evidence="3">Integrase catalytic domain-containing protein</fullName>
    </recommendedName>
</protein>
<keyword evidence="2" id="KW-1185">Reference proteome</keyword>
<organism evidence="1 2">
    <name type="scientific">Austropuccinia psidii MF-1</name>
    <dbReference type="NCBI Taxonomy" id="1389203"/>
    <lineage>
        <taxon>Eukaryota</taxon>
        <taxon>Fungi</taxon>
        <taxon>Dikarya</taxon>
        <taxon>Basidiomycota</taxon>
        <taxon>Pucciniomycotina</taxon>
        <taxon>Pucciniomycetes</taxon>
        <taxon>Pucciniales</taxon>
        <taxon>Sphaerophragmiaceae</taxon>
        <taxon>Austropuccinia</taxon>
    </lineage>
</organism>
<gene>
    <name evidence="1" type="ORF">O181_012490</name>
</gene>
<dbReference type="Gene3D" id="3.30.420.10">
    <property type="entry name" value="Ribonuclease H-like superfamily/Ribonuclease H"/>
    <property type="match status" value="1"/>
</dbReference>
<evidence type="ECO:0008006" key="3">
    <source>
        <dbReference type="Google" id="ProtNLM"/>
    </source>
</evidence>
<dbReference type="InterPro" id="IPR012337">
    <property type="entry name" value="RNaseH-like_sf"/>
</dbReference>
<dbReference type="SUPFAM" id="SSF53098">
    <property type="entry name" value="Ribonuclease H-like"/>
    <property type="match status" value="1"/>
</dbReference>
<dbReference type="Proteomes" id="UP000765509">
    <property type="component" value="Unassembled WGS sequence"/>
</dbReference>
<evidence type="ECO:0000313" key="1">
    <source>
        <dbReference type="EMBL" id="MBW0472775.1"/>
    </source>
</evidence>
<name>A0A9Q3BX71_9BASI</name>
<dbReference type="PANTHER" id="PTHR35046">
    <property type="entry name" value="ZINC KNUCKLE (CCHC-TYPE) FAMILY PROTEIN"/>
    <property type="match status" value="1"/>
</dbReference>
<dbReference type="EMBL" id="AVOT02003198">
    <property type="protein sequence ID" value="MBW0472775.1"/>
    <property type="molecule type" value="Genomic_DNA"/>
</dbReference>
<comment type="caution">
    <text evidence="1">The sequence shown here is derived from an EMBL/GenBank/DDBJ whole genome shotgun (WGS) entry which is preliminary data.</text>
</comment>
<dbReference type="AlphaFoldDB" id="A0A9Q3BX71"/>
<dbReference type="OrthoDB" id="3256826at2759"/>
<dbReference type="GO" id="GO:0003676">
    <property type="term" value="F:nucleic acid binding"/>
    <property type="evidence" value="ECO:0007669"/>
    <property type="project" value="InterPro"/>
</dbReference>
<reference evidence="1" key="1">
    <citation type="submission" date="2021-03" db="EMBL/GenBank/DDBJ databases">
        <title>Draft genome sequence of rust myrtle Austropuccinia psidii MF-1, a brazilian biotype.</title>
        <authorList>
            <person name="Quecine M.C."/>
            <person name="Pachon D.M.R."/>
            <person name="Bonatelli M.L."/>
            <person name="Correr F.H."/>
            <person name="Franceschini L.M."/>
            <person name="Leite T.F."/>
            <person name="Margarido G.R.A."/>
            <person name="Almeida C.A."/>
            <person name="Ferrarezi J.A."/>
            <person name="Labate C.A."/>
        </authorList>
    </citation>
    <scope>NUCLEOTIDE SEQUENCE</scope>
    <source>
        <strain evidence="1">MF-1</strain>
    </source>
</reference>
<sequence>MNQFVKDYVSSCQQCSRNKNIHHKEFELLKPLQAPSGPWTSLSLDFITQLPLSNIFDSILVVVDRFSKMAIFIPTYRTITALELAHLFHHYGPIYVNSSRYQEIFQLPYILKQMDRQRG</sequence>
<evidence type="ECO:0000313" key="2">
    <source>
        <dbReference type="Proteomes" id="UP000765509"/>
    </source>
</evidence>